<keyword evidence="3" id="KW-0949">S-adenosyl-L-methionine</keyword>
<accession>A0A6J5NDU5</accession>
<gene>
    <name evidence="4" type="ORF">UFOVP693_17</name>
</gene>
<dbReference type="GO" id="GO:0003676">
    <property type="term" value="F:nucleic acid binding"/>
    <property type="evidence" value="ECO:0007669"/>
    <property type="project" value="InterPro"/>
</dbReference>
<dbReference type="EMBL" id="LR796650">
    <property type="protein sequence ID" value="CAB4157299.1"/>
    <property type="molecule type" value="Genomic_DNA"/>
</dbReference>
<protein>
    <submittedName>
        <fullName evidence="4">IME4 Transcriptional activator, adenine-specific DNA methyltransferase</fullName>
    </submittedName>
</protein>
<proteinExistence type="predicted"/>
<dbReference type="Gene3D" id="3.40.50.150">
    <property type="entry name" value="Vaccinia Virus protein VP39"/>
    <property type="match status" value="1"/>
</dbReference>
<dbReference type="InterPro" id="IPR029063">
    <property type="entry name" value="SAM-dependent_MTases_sf"/>
</dbReference>
<dbReference type="GO" id="GO:0032259">
    <property type="term" value="P:methylation"/>
    <property type="evidence" value="ECO:0007669"/>
    <property type="project" value="UniProtKB-KW"/>
</dbReference>
<evidence type="ECO:0000256" key="1">
    <source>
        <dbReference type="ARBA" id="ARBA00022603"/>
    </source>
</evidence>
<dbReference type="PROSITE" id="PS51143">
    <property type="entry name" value="MT_A70"/>
    <property type="match status" value="1"/>
</dbReference>
<evidence type="ECO:0000256" key="3">
    <source>
        <dbReference type="ARBA" id="ARBA00022691"/>
    </source>
</evidence>
<dbReference type="InterPro" id="IPR007757">
    <property type="entry name" value="MT-A70-like"/>
</dbReference>
<dbReference type="PANTHER" id="PTHR12829:SF7">
    <property type="entry name" value="N6-ADENOSINE-METHYLTRANSFERASE CATALYTIC SUBUNIT"/>
    <property type="match status" value="1"/>
</dbReference>
<sequence>MNTDKKYQVIYADPPWHYHSKNYDSLLHKIKGGDGITDNKYDAECIKHYPTLSIEEMKSLPISDIADKNCALFMWTTNAHLQGALDIMQAWGFTYRTIAFNWVKNYPNGNLRVLPGPWTNGGSEICLMGGKGNMKQFKQDARVKQCLIQEVSKHSKKPQEIADRIVRLFPEVNRIELFARDAKPGWDVWGNEVDNDIQMSAEPNLGTDEVSQKESHP</sequence>
<dbReference type="InterPro" id="IPR002052">
    <property type="entry name" value="DNA_methylase_N6_adenine_CS"/>
</dbReference>
<evidence type="ECO:0000313" key="4">
    <source>
        <dbReference type="EMBL" id="CAB4157299.1"/>
    </source>
</evidence>
<evidence type="ECO:0000256" key="2">
    <source>
        <dbReference type="ARBA" id="ARBA00022679"/>
    </source>
</evidence>
<keyword evidence="1 4" id="KW-0489">Methyltransferase</keyword>
<organism evidence="4">
    <name type="scientific">uncultured Caudovirales phage</name>
    <dbReference type="NCBI Taxonomy" id="2100421"/>
    <lineage>
        <taxon>Viruses</taxon>
        <taxon>Duplodnaviria</taxon>
        <taxon>Heunggongvirae</taxon>
        <taxon>Uroviricota</taxon>
        <taxon>Caudoviricetes</taxon>
        <taxon>Peduoviridae</taxon>
        <taxon>Maltschvirus</taxon>
        <taxon>Maltschvirus maltsch</taxon>
    </lineage>
</organism>
<keyword evidence="2 4" id="KW-0808">Transferase</keyword>
<dbReference type="Pfam" id="PF05063">
    <property type="entry name" value="MT-A70"/>
    <property type="match status" value="1"/>
</dbReference>
<reference evidence="4" key="1">
    <citation type="submission" date="2020-04" db="EMBL/GenBank/DDBJ databases">
        <authorList>
            <person name="Chiriac C."/>
            <person name="Salcher M."/>
            <person name="Ghai R."/>
            <person name="Kavagutti S V."/>
        </authorList>
    </citation>
    <scope>NUCLEOTIDE SEQUENCE</scope>
</reference>
<dbReference type="SUPFAM" id="SSF53335">
    <property type="entry name" value="S-adenosyl-L-methionine-dependent methyltransferases"/>
    <property type="match status" value="1"/>
</dbReference>
<dbReference type="GO" id="GO:0008168">
    <property type="term" value="F:methyltransferase activity"/>
    <property type="evidence" value="ECO:0007669"/>
    <property type="project" value="UniProtKB-KW"/>
</dbReference>
<name>A0A6J5NDU5_9CAUD</name>
<dbReference type="PANTHER" id="PTHR12829">
    <property type="entry name" value="N6-ADENOSINE-METHYLTRANSFERASE"/>
    <property type="match status" value="1"/>
</dbReference>
<dbReference type="PROSITE" id="PS00092">
    <property type="entry name" value="N6_MTASE"/>
    <property type="match status" value="1"/>
</dbReference>